<dbReference type="InterPro" id="IPR000847">
    <property type="entry name" value="LysR_HTH_N"/>
</dbReference>
<dbReference type="InterPro" id="IPR050950">
    <property type="entry name" value="HTH-type_LysR_regulators"/>
</dbReference>
<comment type="caution">
    <text evidence="6">The sequence shown here is derived from an EMBL/GenBank/DDBJ whole genome shotgun (WGS) entry which is preliminary data.</text>
</comment>
<evidence type="ECO:0000256" key="4">
    <source>
        <dbReference type="ARBA" id="ARBA00023163"/>
    </source>
</evidence>
<keyword evidence="4" id="KW-0804">Transcription</keyword>
<protein>
    <submittedName>
        <fullName evidence="6">DNA-binding transcriptional LysR family regulator</fullName>
    </submittedName>
</protein>
<keyword evidence="7" id="KW-1185">Reference proteome</keyword>
<gene>
    <name evidence="6" type="ORF">HDA32_001594</name>
</gene>
<dbReference type="Gene3D" id="1.10.10.10">
    <property type="entry name" value="Winged helix-like DNA-binding domain superfamily/Winged helix DNA-binding domain"/>
    <property type="match status" value="1"/>
</dbReference>
<proteinExistence type="inferred from homology"/>
<name>A0A852TWM5_9ACTN</name>
<dbReference type="EMBL" id="JACCCC010000001">
    <property type="protein sequence ID" value="NYE46474.1"/>
    <property type="molecule type" value="Genomic_DNA"/>
</dbReference>
<keyword evidence="3 6" id="KW-0238">DNA-binding</keyword>
<dbReference type="InterPro" id="IPR036388">
    <property type="entry name" value="WH-like_DNA-bd_sf"/>
</dbReference>
<dbReference type="Gene3D" id="3.40.190.290">
    <property type="match status" value="1"/>
</dbReference>
<keyword evidence="2" id="KW-0805">Transcription regulation</keyword>
<dbReference type="GO" id="GO:0003677">
    <property type="term" value="F:DNA binding"/>
    <property type="evidence" value="ECO:0007669"/>
    <property type="project" value="UniProtKB-KW"/>
</dbReference>
<comment type="similarity">
    <text evidence="1">Belongs to the LysR transcriptional regulatory family.</text>
</comment>
<dbReference type="PANTHER" id="PTHR30419:SF31">
    <property type="entry name" value="BLR3139 PROTEIN"/>
    <property type="match status" value="1"/>
</dbReference>
<accession>A0A852TWM5</accession>
<evidence type="ECO:0000256" key="3">
    <source>
        <dbReference type="ARBA" id="ARBA00023125"/>
    </source>
</evidence>
<dbReference type="InterPro" id="IPR036390">
    <property type="entry name" value="WH_DNA-bd_sf"/>
</dbReference>
<evidence type="ECO:0000256" key="1">
    <source>
        <dbReference type="ARBA" id="ARBA00009437"/>
    </source>
</evidence>
<organism evidence="6 7">
    <name type="scientific">Spinactinospora alkalitolerans</name>
    <dbReference type="NCBI Taxonomy" id="687207"/>
    <lineage>
        <taxon>Bacteria</taxon>
        <taxon>Bacillati</taxon>
        <taxon>Actinomycetota</taxon>
        <taxon>Actinomycetes</taxon>
        <taxon>Streptosporangiales</taxon>
        <taxon>Nocardiopsidaceae</taxon>
        <taxon>Spinactinospora</taxon>
    </lineage>
</organism>
<evidence type="ECO:0000256" key="2">
    <source>
        <dbReference type="ARBA" id="ARBA00023015"/>
    </source>
</evidence>
<dbReference type="SUPFAM" id="SSF46785">
    <property type="entry name" value="Winged helix' DNA-binding domain"/>
    <property type="match status" value="1"/>
</dbReference>
<evidence type="ECO:0000313" key="6">
    <source>
        <dbReference type="EMBL" id="NYE46474.1"/>
    </source>
</evidence>
<dbReference type="GO" id="GO:0003700">
    <property type="term" value="F:DNA-binding transcription factor activity"/>
    <property type="evidence" value="ECO:0007669"/>
    <property type="project" value="InterPro"/>
</dbReference>
<dbReference type="PANTHER" id="PTHR30419">
    <property type="entry name" value="HTH-TYPE TRANSCRIPTIONAL REGULATOR YBHD"/>
    <property type="match status" value="1"/>
</dbReference>
<evidence type="ECO:0000259" key="5">
    <source>
        <dbReference type="PROSITE" id="PS50931"/>
    </source>
</evidence>
<dbReference type="PROSITE" id="PS50931">
    <property type="entry name" value="HTH_LYSR"/>
    <property type="match status" value="1"/>
</dbReference>
<dbReference type="GO" id="GO:0005829">
    <property type="term" value="C:cytosol"/>
    <property type="evidence" value="ECO:0007669"/>
    <property type="project" value="TreeGrafter"/>
</dbReference>
<dbReference type="FunFam" id="1.10.10.10:FF:000001">
    <property type="entry name" value="LysR family transcriptional regulator"/>
    <property type="match status" value="1"/>
</dbReference>
<evidence type="ECO:0000313" key="7">
    <source>
        <dbReference type="Proteomes" id="UP000589036"/>
    </source>
</evidence>
<dbReference type="Pfam" id="PF00126">
    <property type="entry name" value="HTH_1"/>
    <property type="match status" value="1"/>
</dbReference>
<dbReference type="InterPro" id="IPR005119">
    <property type="entry name" value="LysR_subst-bd"/>
</dbReference>
<feature type="domain" description="HTH lysR-type" evidence="5">
    <location>
        <begin position="1"/>
        <end position="58"/>
    </location>
</feature>
<reference evidence="6 7" key="1">
    <citation type="submission" date="2020-07" db="EMBL/GenBank/DDBJ databases">
        <title>Sequencing the genomes of 1000 actinobacteria strains.</title>
        <authorList>
            <person name="Klenk H.-P."/>
        </authorList>
    </citation>
    <scope>NUCLEOTIDE SEQUENCE [LARGE SCALE GENOMIC DNA]</scope>
    <source>
        <strain evidence="6 7">CXB654</strain>
    </source>
</reference>
<dbReference type="CDD" id="cd05466">
    <property type="entry name" value="PBP2_LTTR_substrate"/>
    <property type="match status" value="1"/>
</dbReference>
<dbReference type="AlphaFoldDB" id="A0A852TWM5"/>
<dbReference type="Pfam" id="PF03466">
    <property type="entry name" value="LysR_substrate"/>
    <property type="match status" value="1"/>
</dbReference>
<sequence length="313" mass="34227">MLIRQLEYLTALAREQHFARAALACHVSQPALSAGIRKLEAELDVPIVRRGNRFEGFTPEGERVLRWAYRILAERDGLAADVGSMRDGHTGELRIGVVPAAIGAVAMVTVPFGIEHPRVRLSVLDMPAPEIRRGLADYEIDCGITYLGADPPAVPGMAVPLYRERYLLLTGVEGRFAGCAAVSWEQIAHLPLCLLTPDHECRRTVDAVLRGLDAVPRVRAETNSVPGLYAHVREGGWFGVLPHAWLSSFGLPPGMRALPLVDPEPVAEVGLILPQRHPEPLLVREFLAFGRTVPLQRRLDEVAPAPPESEQAG</sequence>
<dbReference type="SUPFAM" id="SSF53850">
    <property type="entry name" value="Periplasmic binding protein-like II"/>
    <property type="match status" value="1"/>
</dbReference>
<dbReference type="Proteomes" id="UP000589036">
    <property type="component" value="Unassembled WGS sequence"/>
</dbReference>
<dbReference type="PRINTS" id="PR00039">
    <property type="entry name" value="HTHLYSR"/>
</dbReference>
<dbReference type="RefSeq" id="WP_179642571.1">
    <property type="nucleotide sequence ID" value="NZ_BAAAYY010000022.1"/>
</dbReference>